<evidence type="ECO:0000256" key="1">
    <source>
        <dbReference type="SAM" id="SignalP"/>
    </source>
</evidence>
<evidence type="ECO:0000313" key="2">
    <source>
        <dbReference type="EMBL" id="MCD9638862.1"/>
    </source>
</evidence>
<keyword evidence="1" id="KW-0732">Signal</keyword>
<protein>
    <submittedName>
        <fullName evidence="2">Uncharacterized protein</fullName>
    </submittedName>
</protein>
<feature type="chain" id="PRO_5046583833" evidence="1">
    <location>
        <begin position="21"/>
        <end position="89"/>
    </location>
</feature>
<keyword evidence="3" id="KW-1185">Reference proteome</keyword>
<sequence length="89" mass="10430">MANKLSFFFCVLLVILAVDSFWSSKTQVMALRNLPLLEEVQVIKQVVLQEMSCYSTCYSHADCRRAKKCTQCRQAYPHYSRERKCFEPI</sequence>
<gene>
    <name evidence="2" type="ORF">HAX54_023022</name>
</gene>
<accession>A0ABS8UX01</accession>
<comment type="caution">
    <text evidence="2">The sequence shown here is derived from an EMBL/GenBank/DDBJ whole genome shotgun (WGS) entry which is preliminary data.</text>
</comment>
<dbReference type="EMBL" id="JACEIK010002786">
    <property type="protein sequence ID" value="MCD9638862.1"/>
    <property type="molecule type" value="Genomic_DNA"/>
</dbReference>
<feature type="signal peptide" evidence="1">
    <location>
        <begin position="1"/>
        <end position="20"/>
    </location>
</feature>
<reference evidence="2 3" key="1">
    <citation type="journal article" date="2021" name="BMC Genomics">
        <title>Datura genome reveals duplications of psychoactive alkaloid biosynthetic genes and high mutation rate following tissue culture.</title>
        <authorList>
            <person name="Rajewski A."/>
            <person name="Carter-House D."/>
            <person name="Stajich J."/>
            <person name="Litt A."/>
        </authorList>
    </citation>
    <scope>NUCLEOTIDE SEQUENCE [LARGE SCALE GENOMIC DNA]</scope>
    <source>
        <strain evidence="2">AR-01</strain>
    </source>
</reference>
<name>A0ABS8UX01_DATST</name>
<proteinExistence type="predicted"/>
<organism evidence="2 3">
    <name type="scientific">Datura stramonium</name>
    <name type="common">Jimsonweed</name>
    <name type="synonym">Common thornapple</name>
    <dbReference type="NCBI Taxonomy" id="4076"/>
    <lineage>
        <taxon>Eukaryota</taxon>
        <taxon>Viridiplantae</taxon>
        <taxon>Streptophyta</taxon>
        <taxon>Embryophyta</taxon>
        <taxon>Tracheophyta</taxon>
        <taxon>Spermatophyta</taxon>
        <taxon>Magnoliopsida</taxon>
        <taxon>eudicotyledons</taxon>
        <taxon>Gunneridae</taxon>
        <taxon>Pentapetalae</taxon>
        <taxon>asterids</taxon>
        <taxon>lamiids</taxon>
        <taxon>Solanales</taxon>
        <taxon>Solanaceae</taxon>
        <taxon>Solanoideae</taxon>
        <taxon>Datureae</taxon>
        <taxon>Datura</taxon>
    </lineage>
</organism>
<evidence type="ECO:0000313" key="3">
    <source>
        <dbReference type="Proteomes" id="UP000823775"/>
    </source>
</evidence>
<dbReference type="Proteomes" id="UP000823775">
    <property type="component" value="Unassembled WGS sequence"/>
</dbReference>